<proteinExistence type="predicted"/>
<dbReference type="RefSeq" id="WP_133585414.1">
    <property type="nucleotide sequence ID" value="NZ_SNYV01000015.1"/>
</dbReference>
<dbReference type="InterPro" id="IPR011990">
    <property type="entry name" value="TPR-like_helical_dom_sf"/>
</dbReference>
<organism evidence="3 4">
    <name type="scientific">Sphingobacterium yanglingense</name>
    <dbReference type="NCBI Taxonomy" id="1437280"/>
    <lineage>
        <taxon>Bacteria</taxon>
        <taxon>Pseudomonadati</taxon>
        <taxon>Bacteroidota</taxon>
        <taxon>Sphingobacteriia</taxon>
        <taxon>Sphingobacteriales</taxon>
        <taxon>Sphingobacteriaceae</taxon>
        <taxon>Sphingobacterium</taxon>
    </lineage>
</organism>
<evidence type="ECO:0000256" key="2">
    <source>
        <dbReference type="SAM" id="SignalP"/>
    </source>
</evidence>
<feature type="chain" id="PRO_5020851785" description="Tetratricopeptide repeat protein" evidence="2">
    <location>
        <begin position="21"/>
        <end position="311"/>
    </location>
</feature>
<evidence type="ECO:0008006" key="5">
    <source>
        <dbReference type="Google" id="ProtNLM"/>
    </source>
</evidence>
<keyword evidence="1" id="KW-0175">Coiled coil</keyword>
<accession>A0A4R6WB59</accession>
<dbReference type="Proteomes" id="UP000295292">
    <property type="component" value="Unassembled WGS sequence"/>
</dbReference>
<feature type="signal peptide" evidence="2">
    <location>
        <begin position="1"/>
        <end position="20"/>
    </location>
</feature>
<dbReference type="OrthoDB" id="844699at2"/>
<evidence type="ECO:0000313" key="4">
    <source>
        <dbReference type="Proteomes" id="UP000295292"/>
    </source>
</evidence>
<dbReference type="Gene3D" id="1.25.40.10">
    <property type="entry name" value="Tetratricopeptide repeat domain"/>
    <property type="match status" value="1"/>
</dbReference>
<evidence type="ECO:0000256" key="1">
    <source>
        <dbReference type="SAM" id="Coils"/>
    </source>
</evidence>
<protein>
    <recommendedName>
        <fullName evidence="5">Tetratricopeptide repeat protein</fullName>
    </recommendedName>
</protein>
<dbReference type="AlphaFoldDB" id="A0A4R6WB59"/>
<name>A0A4R6WB59_9SPHI</name>
<evidence type="ECO:0000313" key="3">
    <source>
        <dbReference type="EMBL" id="TDQ76608.1"/>
    </source>
</evidence>
<gene>
    <name evidence="3" type="ORF">CLV99_3201</name>
</gene>
<feature type="coiled-coil region" evidence="1">
    <location>
        <begin position="81"/>
        <end position="108"/>
    </location>
</feature>
<dbReference type="EMBL" id="SNYV01000015">
    <property type="protein sequence ID" value="TDQ76608.1"/>
    <property type="molecule type" value="Genomic_DNA"/>
</dbReference>
<keyword evidence="4" id="KW-1185">Reference proteome</keyword>
<reference evidence="3 4" key="1">
    <citation type="submission" date="2019-03" db="EMBL/GenBank/DDBJ databases">
        <title>Genomic Encyclopedia of Archaeal and Bacterial Type Strains, Phase II (KMG-II): from individual species to whole genera.</title>
        <authorList>
            <person name="Goeker M."/>
        </authorList>
    </citation>
    <scope>NUCLEOTIDE SEQUENCE [LARGE SCALE GENOMIC DNA]</scope>
    <source>
        <strain evidence="3 4">DSM 28353</strain>
    </source>
</reference>
<keyword evidence="2" id="KW-0732">Signal</keyword>
<sequence length="311" mass="36326">MMKNIICAIGLLFTFTFVQAQNSTEAKLAYQMAEEQFDAKQYTKALDYLKKAETALGSSNPPIAYLKVMIMNQIFDVSFGKADWKKALENLEKELVNFEQTKNKEALADEKLMEVYRIKQGIEERRQKYERFWANESIKIDAFNTFFNTFPKVGIDIKDFFRHPYAKLWRGYESFKTIVESYRKGDGKQLDGTTLDEALRIGEPFVYRIKTNAKGIVTEYLLITEFTAPTVTKDDFMSAIRMPAMYADAFQPVKGNFLYNENLKGYQLKQNNPPYILTIDTKLQKSDAKYRRNGRKKYIDFVDVYVKFDEQ</sequence>
<comment type="caution">
    <text evidence="3">The sequence shown here is derived from an EMBL/GenBank/DDBJ whole genome shotgun (WGS) entry which is preliminary data.</text>
</comment>